<gene>
    <name evidence="2" type="ORF">MENT_LOCUS42323</name>
</gene>
<dbReference type="OrthoDB" id="5872419at2759"/>
<protein>
    <submittedName>
        <fullName evidence="2">Uncharacterized protein</fullName>
    </submittedName>
</protein>
<organism evidence="2 3">
    <name type="scientific">Meloidogyne enterolobii</name>
    <name type="common">Root-knot nematode worm</name>
    <name type="synonym">Meloidogyne mayaguensis</name>
    <dbReference type="NCBI Taxonomy" id="390850"/>
    <lineage>
        <taxon>Eukaryota</taxon>
        <taxon>Metazoa</taxon>
        <taxon>Ecdysozoa</taxon>
        <taxon>Nematoda</taxon>
        <taxon>Chromadorea</taxon>
        <taxon>Rhabditida</taxon>
        <taxon>Tylenchina</taxon>
        <taxon>Tylenchomorpha</taxon>
        <taxon>Tylenchoidea</taxon>
        <taxon>Meloidogynidae</taxon>
        <taxon>Meloidogyninae</taxon>
        <taxon>Meloidogyne</taxon>
    </lineage>
</organism>
<dbReference type="Proteomes" id="UP000580250">
    <property type="component" value="Unassembled WGS sequence"/>
</dbReference>
<evidence type="ECO:0000313" key="2">
    <source>
        <dbReference type="EMBL" id="CAD2189595.1"/>
    </source>
</evidence>
<accession>A0A6V7WRB7</accession>
<evidence type="ECO:0000313" key="3">
    <source>
        <dbReference type="Proteomes" id="UP000580250"/>
    </source>
</evidence>
<dbReference type="AlphaFoldDB" id="A0A6V7WRB7"/>
<name>A0A6V7WRB7_MELEN</name>
<dbReference type="EMBL" id="CAJEWN010000758">
    <property type="protein sequence ID" value="CAD2189595.1"/>
    <property type="molecule type" value="Genomic_DNA"/>
</dbReference>
<feature type="region of interest" description="Disordered" evidence="1">
    <location>
        <begin position="30"/>
        <end position="57"/>
    </location>
</feature>
<sequence>MSTAADQGIYIGEKAPLATSAFAPFVSVRRPSQIPPSSSSSQQINTTAIPPPKPPRTDLNVLQELEMQKKNKNKIVEQEVEEIGNKQQQQLALGLVLHKAKNLFFLIFNLNFW</sequence>
<comment type="caution">
    <text evidence="2">The sequence shown here is derived from an EMBL/GenBank/DDBJ whole genome shotgun (WGS) entry which is preliminary data.</text>
</comment>
<reference evidence="2 3" key="1">
    <citation type="submission" date="2020-08" db="EMBL/GenBank/DDBJ databases">
        <authorList>
            <person name="Koutsovoulos G."/>
            <person name="Danchin GJ E."/>
        </authorList>
    </citation>
    <scope>NUCLEOTIDE SEQUENCE [LARGE SCALE GENOMIC DNA]</scope>
</reference>
<feature type="compositionally biased region" description="Low complexity" evidence="1">
    <location>
        <begin position="30"/>
        <end position="44"/>
    </location>
</feature>
<evidence type="ECO:0000256" key="1">
    <source>
        <dbReference type="SAM" id="MobiDB-lite"/>
    </source>
</evidence>
<proteinExistence type="predicted"/>